<organism evidence="14 15">
    <name type="scientific">Paratrimastix pyriformis</name>
    <dbReference type="NCBI Taxonomy" id="342808"/>
    <lineage>
        <taxon>Eukaryota</taxon>
        <taxon>Metamonada</taxon>
        <taxon>Preaxostyla</taxon>
        <taxon>Paratrimastigidae</taxon>
        <taxon>Paratrimastix</taxon>
    </lineage>
</organism>
<keyword evidence="4 11" id="KW-0812">Transmembrane</keyword>
<feature type="compositionally biased region" description="Pro residues" evidence="10">
    <location>
        <begin position="514"/>
        <end position="531"/>
    </location>
</feature>
<evidence type="ECO:0000259" key="13">
    <source>
        <dbReference type="PROSITE" id="PS50011"/>
    </source>
</evidence>
<feature type="compositionally biased region" description="Low complexity" evidence="10">
    <location>
        <begin position="503"/>
        <end position="513"/>
    </location>
</feature>
<evidence type="ECO:0000256" key="8">
    <source>
        <dbReference type="PROSITE-ProRule" id="PRU00192"/>
    </source>
</evidence>
<feature type="region of interest" description="Disordered" evidence="10">
    <location>
        <begin position="440"/>
        <end position="722"/>
    </location>
</feature>
<feature type="repeat" description="ARM" evidence="9">
    <location>
        <begin position="2639"/>
        <end position="2683"/>
    </location>
</feature>
<keyword evidence="6 11" id="KW-1133">Transmembrane helix</keyword>
<evidence type="ECO:0000259" key="12">
    <source>
        <dbReference type="PROSITE" id="PS50002"/>
    </source>
</evidence>
<dbReference type="Proteomes" id="UP001141327">
    <property type="component" value="Unassembled WGS sequence"/>
</dbReference>
<evidence type="ECO:0008006" key="16">
    <source>
        <dbReference type="Google" id="ProtNLM"/>
    </source>
</evidence>
<feature type="repeat" description="ARM" evidence="9">
    <location>
        <begin position="3136"/>
        <end position="3180"/>
    </location>
</feature>
<comment type="caution">
    <text evidence="14">The sequence shown here is derived from an EMBL/GenBank/DDBJ whole genome shotgun (WGS) entry which is preliminary data.</text>
</comment>
<dbReference type="PROSITE" id="PS50176">
    <property type="entry name" value="ARM_REPEAT"/>
    <property type="match status" value="3"/>
</dbReference>
<feature type="repeat" description="ARM" evidence="9">
    <location>
        <begin position="3449"/>
        <end position="3493"/>
    </location>
</feature>
<feature type="region of interest" description="Disordered" evidence="10">
    <location>
        <begin position="308"/>
        <end position="327"/>
    </location>
</feature>
<evidence type="ECO:0000313" key="14">
    <source>
        <dbReference type="EMBL" id="KAJ4462454.1"/>
    </source>
</evidence>
<feature type="transmembrane region" description="Helical" evidence="11">
    <location>
        <begin position="32"/>
        <end position="53"/>
    </location>
</feature>
<reference evidence="14" key="1">
    <citation type="journal article" date="2022" name="bioRxiv">
        <title>Genomics of Preaxostyla Flagellates Illuminates Evolutionary Transitions and the Path Towards Mitochondrial Loss.</title>
        <authorList>
            <person name="Novak L.V.F."/>
            <person name="Treitli S.C."/>
            <person name="Pyrih J."/>
            <person name="Halakuc P."/>
            <person name="Pipaliya S.V."/>
            <person name="Vacek V."/>
            <person name="Brzon O."/>
            <person name="Soukal P."/>
            <person name="Eme L."/>
            <person name="Dacks J.B."/>
            <person name="Karnkowska A."/>
            <person name="Elias M."/>
            <person name="Hampl V."/>
        </authorList>
    </citation>
    <scope>NUCLEOTIDE SEQUENCE</scope>
    <source>
        <strain evidence="14">RCP-MX</strain>
    </source>
</reference>
<evidence type="ECO:0000313" key="15">
    <source>
        <dbReference type="Proteomes" id="UP001141327"/>
    </source>
</evidence>
<accession>A0ABQ8UYJ1</accession>
<dbReference type="EMBL" id="JAPMOS010000003">
    <property type="protein sequence ID" value="KAJ4462454.1"/>
    <property type="molecule type" value="Genomic_DNA"/>
</dbReference>
<dbReference type="Pfam" id="PF00514">
    <property type="entry name" value="Arm"/>
    <property type="match status" value="1"/>
</dbReference>
<evidence type="ECO:0000256" key="9">
    <source>
        <dbReference type="PROSITE-ProRule" id="PRU00259"/>
    </source>
</evidence>
<dbReference type="PROSITE" id="PS50011">
    <property type="entry name" value="PROTEIN_KINASE_DOM"/>
    <property type="match status" value="1"/>
</dbReference>
<dbReference type="CDD" id="cd00174">
    <property type="entry name" value="SH3"/>
    <property type="match status" value="1"/>
</dbReference>
<comment type="similarity">
    <text evidence="2">Belongs to the UPF0057 (PMP3) family.</text>
</comment>
<feature type="domain" description="Protein kinase" evidence="13">
    <location>
        <begin position="89"/>
        <end position="437"/>
    </location>
</feature>
<dbReference type="InterPro" id="IPR000225">
    <property type="entry name" value="Armadillo"/>
</dbReference>
<evidence type="ECO:0000256" key="4">
    <source>
        <dbReference type="ARBA" id="ARBA00022692"/>
    </source>
</evidence>
<feature type="compositionally biased region" description="Pro residues" evidence="10">
    <location>
        <begin position="493"/>
        <end position="502"/>
    </location>
</feature>
<dbReference type="SUPFAM" id="SSF56112">
    <property type="entry name" value="Protein kinase-like (PK-like)"/>
    <property type="match status" value="1"/>
</dbReference>
<keyword evidence="15" id="KW-1185">Reference proteome</keyword>
<proteinExistence type="inferred from homology"/>
<dbReference type="PROSITE" id="PS51257">
    <property type="entry name" value="PROKAR_LIPOPROTEIN"/>
    <property type="match status" value="1"/>
</dbReference>
<evidence type="ECO:0000256" key="5">
    <source>
        <dbReference type="ARBA" id="ARBA00022737"/>
    </source>
</evidence>
<comment type="subcellular location">
    <subcellularLocation>
        <location evidence="1">Membrane</location>
    </subcellularLocation>
</comment>
<evidence type="ECO:0000256" key="3">
    <source>
        <dbReference type="ARBA" id="ARBA00022443"/>
    </source>
</evidence>
<dbReference type="InterPro" id="IPR001245">
    <property type="entry name" value="Ser-Thr/Tyr_kinase_cat_dom"/>
</dbReference>
<dbReference type="Gene3D" id="1.25.10.10">
    <property type="entry name" value="Leucine-rich Repeat Variant"/>
    <property type="match status" value="7"/>
</dbReference>
<dbReference type="CDD" id="cd00180">
    <property type="entry name" value="PKc"/>
    <property type="match status" value="1"/>
</dbReference>
<dbReference type="InterPro" id="IPR001452">
    <property type="entry name" value="SH3_domain"/>
</dbReference>
<keyword evidence="3 8" id="KW-0728">SH3 domain</keyword>
<dbReference type="PROSITE" id="PS50002">
    <property type="entry name" value="SH3"/>
    <property type="match status" value="1"/>
</dbReference>
<dbReference type="InterPro" id="IPR016024">
    <property type="entry name" value="ARM-type_fold"/>
</dbReference>
<evidence type="ECO:0000256" key="1">
    <source>
        <dbReference type="ARBA" id="ARBA00004370"/>
    </source>
</evidence>
<dbReference type="Pfam" id="PF07714">
    <property type="entry name" value="PK_Tyr_Ser-Thr"/>
    <property type="match status" value="1"/>
</dbReference>
<feature type="compositionally biased region" description="Low complexity" evidence="10">
    <location>
        <begin position="532"/>
        <end position="571"/>
    </location>
</feature>
<sequence>MARLLWSIFIVIVSILLPPLAAFLLVGCTTHFFLNIVLTILGWIPLVPACHIAKHAVTHCEKKNQLAFGSRVRLYSHISQCRKSGSPSKYALFLLGGGFFGATHSAEVPPLVMPCCIHTFTYPFSNGKDCDTFQRELAVMTSKLHHPHIVAPVGGFFSGGHQAVVIRPQLPENLRDVLRRRAQKGEPVLLERVVGLASDIVRGLVYLNQKGLVHGDLHPGNILLDQDGRARLCDFGHAHIRLHAIQHFRSLVGGESPGGAGMEQLYPHLAPETYVDTSSSPKGDCWALGLVLVELVTLSPPRMPPTPVGITSPSTPRPPGLGAPPRAAAGGAVGWSELVSEPGEMATVHSLARQYKQAAQKHQGGVEPVLSSAEGHLARLLALRRDALQALAQAAPARGFPASGGAALVQLAARCMALNPQMRPSPPELLTALQRLLAPAPAPAPAPGTPGGPTTPRPGFLLPHLATSPPPQSPASSPSPLRPASSAHRRSAGPPPPQPPAGSPSGPSGLFPSPSSPPWGTPGPSSPPSLPPIFQQAPQPAPARSAHAPAPWPPASSSSGPWLPPIASAPALPSPGPAPLQAVLASSPPSPPEWPSLPRVPSLPPSPRAPGAAYHQAPTTSPPPRGAPGPETSPLATPAPSLHAHRHHGQQGPPAPAQAASPPAPARAERPAPLLLPPASWPPHSAPGGGPTPPQSPCATPRPSPRTPPPPQLAAAAAPGPFAPAPPSVLSALPPAQLRLLLPARAPAVAPPQPAPPPSRVGNLLWPGGLPAPLFEASLPAKVGPCPLWGGAMPGDTATTRKCRAQSRPDRPQIPPDRPCRALHRRHCALIATTIPLPPWQALSSYGPRTDARSELPVMEGDIITLIRVPEGAAAPGLATAAGKGDEWLFGTNGTGRAGYFPRRIVEIIGDPSGRPGPPVHQLPAEGSAVLEERASGRRLDEALWISAAQTAAAQGPTPALARLGELAAFLELYVRQDAAWLQQGPPTHPLVGALAAILRAHRADPQAADRCCDCLRILGGLTGFVGLTNENELDRWRGMGGGMGAGRGQPAGDGGRGPEDVGLAGELSKALALLAMDGLTEASLGLAGAVPILLDALARYGQTGLLAAVVEQVLACLVNVTSLEVHCVGAVKGGLVPRLVSVLQAHPGHGMVARHACHLACNLAAHESTRGALADPVALNGLLLWALQLHQGQPLLVEAVCRVLDALLRAPETAPKVLAVDGWTGSLTKALAHHTEAQRGPLGAPLVERIVAAMAALCLPSGSQRSEFHAANGLSILEGLLGPALAWPAVLTQGFLLLRVTHQPEWVAPAPDGPAHCPALAPSAALLDVLLAALRQHANTAALLEQAFGLLAMVDLPCRPGVVTQVVPLVLVTLRGGSLSASLAELSCLPTAENVLDVLGLCSRVPEGRGLVAADGAVLQTLFELFYAHAAAPEVIDKGWVAICGLLDDDRLRAAFSQPQVLAVLLQTLGTHLGVAAIVEILGMVLGRLLAAGQQSAFPSPPALLGSLLGDPPSLAMLQEALALHRDQSRTVQSLLGVLGPMADAAPAGPQALLQAGMVPALLEALRPHLASRAIVTQGAAIMCALVATPLAAEALATSGAPAVVLELMGAVLRAHPAEWPLPQQAATLEQTLAALAALAAIRPLCCLTPCPAMLAALLSALLRAASSSRPSTDNVPSHCLAAAATAPLGAEEGLALAMEACRRFGEHPGVVAQALAACHYLAARLDGPTGLLSTRAVPQLLDTLGALLAQARTAPLDAASPSQAGSPGAQLALVCAQACQTVATATASAHLQRAALLAGGADLLAGAIADFPQRALVAEHALAALSALTQHPKALGLVDAGRIIPALAQALRAHATLEPICGPALAVLGRLLPPHLRGLDPALALGDTLEAVLEALHQHGPRVRRLAEAAMDTVRPLCVAAGPAGAAHRELFIQRGGLTLLAELLRQHGAQAPALARHCFHVVAVVVRTPQGRAHARALASRGELALGPLLVGLVRAGGPADVRLAEHGLYLLEALALEGFLGPAELDELPRLCVDLLAAHPGQAPLGGQAMRLLGALAERHGGALQAMVTAGAAACPPGGLVGLTLGLLRAHMQVSALVEAACGLLAAMAMAASNDASCDDARGAGTDELEAAIGAAGGLAVVMEAVRCFASHRTGAALLMGYKALAGLSFNEDNKAALLAAGGVPQCVETLQWIVTGSGAALGGPAAAGAGAPPSVAAVMVEALAAQAAACLLNLVAYPRARPLVVAAGGVPVVAGLLQRSGHASARVMERACQAMSFLCLEREAMDLLAAAGAPRLVVEALRAQPAAEGLVQQAALALTYFAASPAHRRNLVALGAPGALHEALRQHGARHQGATLRALGALGLLLPEGSDCRAAFGAAGGVTLLFELLRRHHDDPALVRLGLAALRAALQGAPDRCALGQVAAGFNVANGLLQEWGLAPGAPQAAVAEDALALMGRAIRSDEPLPPLASPVTGPVVGALREHMAAPGAVQEALAILGAITGTEGGALEVVQADGAAAVVAAMRQHGPQSAALAEQGCLVLRNLSAWDATEGALHPAGALGALLDCLRTHGSSGALAEQGAAALRNITAPVRPPPAHVPTCPTARATTANPLIVAPRHPRGRAGERQLGAIRAGAVAVLVDLLRRHPERGPLAEQALGALRNLAASGEGQAAVAGAEGVPLILGALRTHAADPAVTALGCALLYSLAATPDNEAALTRGRAAEEALGALCTHSGNPAVVQQAAAALRVLCSNERTRDAVGECALPGLVGALRTHVAQPAVLEAVAFALAALALAHENCTALVSGGGVAALRGALEAQRESCEPVEAITAVILNLAARERLRDGLHEGGVAGALLEALRPHLAERPSLVRQACHALAHLGLHPGARGEILARDGVGLLCEGLRVHMVDGALVEQALMALVPLACARGTAEAFLRRGAVPLLVHALRTHPAAPVAEAATAVLMHILPDGSHCRGPLPLAGPTAHMPPLCLGVTGAHSSPALPPLVLSSAPGALPHPFSCPLPPGPGGVGLRVRGCRGGADACRRTFQSADGLAGLLEAMQRHPASAGLQDRACVILKLLARAPGGAAEVGAAGQLTGLLGRFVGSPALARAILVVLLDMAPAEEVRGAMVAAGGVPLLVEIVRGQQPRPELVEAALGCLANIAASPACKGTVTQAQGDLAAAGALGPELLSRQPLVLYACATIGSLALARLVGRCRYIERPPLVEAACGALLNVLSGHPSCRTCCGATDQPPIAALACRIVHNLATIGLSMPQMPPDNGPCAPDVPRGPRLCGRGRSRCCWMPAAVPRHADLLGFALGALSCLTGSQGHKVAVGKAGGVDLLLGCLTRHRRNPALLVARGAPELLVELIRAHPAAPAVLQQAAAALTPFALIDSVRTALGAAGAVGELLGVAARYMEAPAVLCPAGLALENLTVSPANGAEALGQGGLRLGLRIVRAHLGAPEVVVFATGILRNLAPIEGSLEQMVAEGGPALCVEAFRRHAGDLEIVEDLCFLMRCLALAAPAQRRFLKAAGLEGLQAAFLSFGGIIWKKQPL</sequence>
<dbReference type="SMART" id="SM00185">
    <property type="entry name" value="ARM"/>
    <property type="match status" value="19"/>
</dbReference>
<dbReference type="InterPro" id="IPR000612">
    <property type="entry name" value="PMP3"/>
</dbReference>
<evidence type="ECO:0000256" key="11">
    <source>
        <dbReference type="SAM" id="Phobius"/>
    </source>
</evidence>
<dbReference type="InterPro" id="IPR011989">
    <property type="entry name" value="ARM-like"/>
</dbReference>
<feature type="compositionally biased region" description="Low complexity" evidence="10">
    <location>
        <begin position="474"/>
        <end position="486"/>
    </location>
</feature>
<feature type="domain" description="SH3" evidence="12">
    <location>
        <begin position="835"/>
        <end position="911"/>
    </location>
</feature>
<evidence type="ECO:0000256" key="10">
    <source>
        <dbReference type="SAM" id="MobiDB-lite"/>
    </source>
</evidence>
<dbReference type="Gene3D" id="2.30.30.40">
    <property type="entry name" value="SH3 Domains"/>
    <property type="match status" value="1"/>
</dbReference>
<evidence type="ECO:0000256" key="7">
    <source>
        <dbReference type="ARBA" id="ARBA00023136"/>
    </source>
</evidence>
<feature type="compositionally biased region" description="Pro residues" evidence="10">
    <location>
        <begin position="440"/>
        <end position="456"/>
    </location>
</feature>
<dbReference type="PANTHER" id="PTHR22895">
    <property type="entry name" value="ARMADILLO REPEAT-CONTAINING PROTEIN 6"/>
    <property type="match status" value="1"/>
</dbReference>
<dbReference type="PANTHER" id="PTHR22895:SF0">
    <property type="entry name" value="ARMADILLO REPEAT-CONTAINING PROTEIN 6"/>
    <property type="match status" value="1"/>
</dbReference>
<dbReference type="InterPro" id="IPR011009">
    <property type="entry name" value="Kinase-like_dom_sf"/>
</dbReference>
<gene>
    <name evidence="14" type="ORF">PAPYR_1096</name>
</gene>
<name>A0ABQ8UYJ1_9EUKA</name>
<evidence type="ECO:0000256" key="6">
    <source>
        <dbReference type="ARBA" id="ARBA00022989"/>
    </source>
</evidence>
<evidence type="ECO:0000256" key="2">
    <source>
        <dbReference type="ARBA" id="ARBA00009530"/>
    </source>
</evidence>
<dbReference type="InterPro" id="IPR036028">
    <property type="entry name" value="SH3-like_dom_sf"/>
</dbReference>
<feature type="region of interest" description="Disordered" evidence="10">
    <location>
        <begin position="797"/>
        <end position="819"/>
    </location>
</feature>
<dbReference type="SUPFAM" id="SSF48371">
    <property type="entry name" value="ARM repeat"/>
    <property type="match status" value="6"/>
</dbReference>
<dbReference type="Gene3D" id="1.10.510.10">
    <property type="entry name" value="Transferase(Phosphotransferase) domain 1"/>
    <property type="match status" value="1"/>
</dbReference>
<feature type="compositionally biased region" description="Pro residues" evidence="10">
    <location>
        <begin position="674"/>
        <end position="712"/>
    </location>
</feature>
<dbReference type="Pfam" id="PF01679">
    <property type="entry name" value="Pmp3"/>
    <property type="match status" value="1"/>
</dbReference>
<dbReference type="SUPFAM" id="SSF50044">
    <property type="entry name" value="SH3-domain"/>
    <property type="match status" value="1"/>
</dbReference>
<dbReference type="SMART" id="SM00326">
    <property type="entry name" value="SH3"/>
    <property type="match status" value="1"/>
</dbReference>
<keyword evidence="5" id="KW-0677">Repeat</keyword>
<keyword evidence="7 11" id="KW-0472">Membrane</keyword>
<protein>
    <recommendedName>
        <fullName evidence="16">Protein kinase domain-containing protein</fullName>
    </recommendedName>
</protein>
<dbReference type="InterPro" id="IPR000719">
    <property type="entry name" value="Prot_kinase_dom"/>
</dbReference>